<evidence type="ECO:0008006" key="5">
    <source>
        <dbReference type="Google" id="ProtNLM"/>
    </source>
</evidence>
<feature type="transmembrane region" description="Helical" evidence="2">
    <location>
        <begin position="86"/>
        <end position="108"/>
    </location>
</feature>
<dbReference type="InterPro" id="IPR045512">
    <property type="entry name" value="DUF6480"/>
</dbReference>
<evidence type="ECO:0000256" key="2">
    <source>
        <dbReference type="SAM" id="Phobius"/>
    </source>
</evidence>
<gene>
    <name evidence="3" type="ORF">GCM10010451_18880</name>
</gene>
<keyword evidence="2" id="KW-1133">Transmembrane helix</keyword>
<dbReference type="EMBL" id="BAAAUH010000010">
    <property type="protein sequence ID" value="GAA3170438.1"/>
    <property type="molecule type" value="Genomic_DNA"/>
</dbReference>
<keyword evidence="4" id="KW-1185">Reference proteome</keyword>
<comment type="caution">
    <text evidence="3">The sequence shown here is derived from an EMBL/GenBank/DDBJ whole genome shotgun (WGS) entry which is preliminary data.</text>
</comment>
<evidence type="ECO:0000313" key="4">
    <source>
        <dbReference type="Proteomes" id="UP001501866"/>
    </source>
</evidence>
<evidence type="ECO:0000313" key="3">
    <source>
        <dbReference type="EMBL" id="GAA3170438.1"/>
    </source>
</evidence>
<accession>A0ABP6P7Z2</accession>
<keyword evidence="2" id="KW-0812">Transmembrane</keyword>
<dbReference type="Proteomes" id="UP001501866">
    <property type="component" value="Unassembled WGS sequence"/>
</dbReference>
<organism evidence="3 4">
    <name type="scientific">Streptomyces virens</name>
    <dbReference type="NCBI Taxonomy" id="285572"/>
    <lineage>
        <taxon>Bacteria</taxon>
        <taxon>Bacillati</taxon>
        <taxon>Actinomycetota</taxon>
        <taxon>Actinomycetes</taxon>
        <taxon>Kitasatosporales</taxon>
        <taxon>Streptomycetaceae</taxon>
        <taxon>Streptomyces</taxon>
    </lineage>
</organism>
<feature type="region of interest" description="Disordered" evidence="1">
    <location>
        <begin position="1"/>
        <end position="82"/>
    </location>
</feature>
<feature type="compositionally biased region" description="Basic and acidic residues" evidence="1">
    <location>
        <begin position="1"/>
        <end position="28"/>
    </location>
</feature>
<reference evidence="4" key="1">
    <citation type="journal article" date="2019" name="Int. J. Syst. Evol. Microbiol.">
        <title>The Global Catalogue of Microorganisms (GCM) 10K type strain sequencing project: providing services to taxonomists for standard genome sequencing and annotation.</title>
        <authorList>
            <consortium name="The Broad Institute Genomics Platform"/>
            <consortium name="The Broad Institute Genome Sequencing Center for Infectious Disease"/>
            <person name="Wu L."/>
            <person name="Ma J."/>
        </authorList>
    </citation>
    <scope>NUCLEOTIDE SEQUENCE [LARGE SCALE GENOMIC DNA]</scope>
    <source>
        <strain evidence="4">JCM 9095</strain>
    </source>
</reference>
<dbReference type="Pfam" id="PF20088">
    <property type="entry name" value="DUF6480"/>
    <property type="match status" value="1"/>
</dbReference>
<name>A0ABP6P7Z2_9ACTN</name>
<sequence length="109" mass="11596">MPESSRADAPPRRDRAKCVRTDDPRAFGDPDGMTYINPDPEPERSTGLEPGGGVPPGETPPAESSMPEAGPRETHNPTKGWAKGPLTAILALAVLVAAFFLVYALILIF</sequence>
<proteinExistence type="predicted"/>
<evidence type="ECO:0000256" key="1">
    <source>
        <dbReference type="SAM" id="MobiDB-lite"/>
    </source>
</evidence>
<protein>
    <recommendedName>
        <fullName evidence="5">Integral membrane protein</fullName>
    </recommendedName>
</protein>
<keyword evidence="2" id="KW-0472">Membrane</keyword>